<dbReference type="PANTHER" id="PTHR38436">
    <property type="entry name" value="POLYKETIDE CYCLASE SNOAL-LIKE DOMAIN"/>
    <property type="match status" value="1"/>
</dbReference>
<dbReference type="EMBL" id="PGUY01000037">
    <property type="protein sequence ID" value="PLT29624.1"/>
    <property type="molecule type" value="Genomic_DNA"/>
</dbReference>
<dbReference type="InterPro" id="IPR009959">
    <property type="entry name" value="Cyclase_SnoaL-like"/>
</dbReference>
<dbReference type="GO" id="GO:0030638">
    <property type="term" value="P:polyketide metabolic process"/>
    <property type="evidence" value="ECO:0007669"/>
    <property type="project" value="InterPro"/>
</dbReference>
<dbReference type="SUPFAM" id="SSF54427">
    <property type="entry name" value="NTF2-like"/>
    <property type="match status" value="1"/>
</dbReference>
<dbReference type="InterPro" id="IPR032710">
    <property type="entry name" value="NTF2-like_dom_sf"/>
</dbReference>
<dbReference type="Pfam" id="PF07366">
    <property type="entry name" value="SnoaL"/>
    <property type="match status" value="1"/>
</dbReference>
<evidence type="ECO:0008006" key="3">
    <source>
        <dbReference type="Google" id="ProtNLM"/>
    </source>
</evidence>
<evidence type="ECO:0000313" key="1">
    <source>
        <dbReference type="EMBL" id="PLT29624.1"/>
    </source>
</evidence>
<comment type="caution">
    <text evidence="1">The sequence shown here is derived from an EMBL/GenBank/DDBJ whole genome shotgun (WGS) entry which is preliminary data.</text>
</comment>
<dbReference type="PANTHER" id="PTHR38436:SF1">
    <property type="entry name" value="ESTER CYCLASE"/>
    <property type="match status" value="1"/>
</dbReference>
<dbReference type="OrthoDB" id="118695at2"/>
<keyword evidence="2" id="KW-1185">Reference proteome</keyword>
<accession>A0A2N5M5J1</accession>
<name>A0A2N5M5J1_9BACI</name>
<protein>
    <recommendedName>
        <fullName evidence="3">Ester cyclase</fullName>
    </recommendedName>
</protein>
<dbReference type="AlphaFoldDB" id="A0A2N5M5J1"/>
<dbReference type="Gene3D" id="3.10.450.50">
    <property type="match status" value="1"/>
</dbReference>
<reference evidence="1 2" key="1">
    <citation type="submission" date="2017-11" db="EMBL/GenBank/DDBJ databases">
        <title>Comparitive Functional Genomics of Dry Heat Resistant strains isolated from the Viking Spacecraft.</title>
        <authorList>
            <person name="Seuylemezian A."/>
            <person name="Cooper K."/>
            <person name="Vaishampayan P."/>
        </authorList>
    </citation>
    <scope>NUCLEOTIDE SEQUENCE [LARGE SCALE GENOMIC DNA]</scope>
    <source>
        <strain evidence="1 2">V1-29</strain>
    </source>
</reference>
<organism evidence="1 2">
    <name type="scientific">Peribacillus deserti</name>
    <dbReference type="NCBI Taxonomy" id="673318"/>
    <lineage>
        <taxon>Bacteria</taxon>
        <taxon>Bacillati</taxon>
        <taxon>Bacillota</taxon>
        <taxon>Bacilli</taxon>
        <taxon>Bacillales</taxon>
        <taxon>Bacillaceae</taxon>
        <taxon>Peribacillus</taxon>
    </lineage>
</organism>
<sequence length="142" mass="16498">MISANKLAIAKLWFNEYFTKGNTAILNELTAEDFTYHGRGGDSGREQMKSFMSWYREVFHDDTWELNDFIEQGEKLAVRYTGWMTYKGGWFNIPAENQRVKETGIMIFVFKDGKVSELWCENSDAAILYNLGALPKETHEVF</sequence>
<proteinExistence type="predicted"/>
<gene>
    <name evidence="1" type="ORF">CUU66_12010</name>
</gene>
<dbReference type="Proteomes" id="UP000234748">
    <property type="component" value="Unassembled WGS sequence"/>
</dbReference>
<dbReference type="RefSeq" id="WP_101642441.1">
    <property type="nucleotide sequence ID" value="NZ_PGUY01000037.1"/>
</dbReference>
<evidence type="ECO:0000313" key="2">
    <source>
        <dbReference type="Proteomes" id="UP000234748"/>
    </source>
</evidence>